<protein>
    <submittedName>
        <fullName evidence="1">Uncharacterized protein</fullName>
    </submittedName>
</protein>
<dbReference type="AlphaFoldDB" id="A0A0F5ZNB5"/>
<evidence type="ECO:0000313" key="2">
    <source>
        <dbReference type="Proteomes" id="UP000243478"/>
    </source>
</evidence>
<reference evidence="1 2" key="1">
    <citation type="submission" date="2015-03" db="EMBL/GenBank/DDBJ databases">
        <title>Draft genome of Stenotrophomonas maltophila isolated from urine specimen.</title>
        <authorList>
            <person name="Murugan N."/>
            <person name="Malathi J."/>
            <person name="Umashankar V."/>
            <person name="Madhavan H."/>
        </authorList>
    </citation>
    <scope>NUCLEOTIDE SEQUENCE [LARGE SCALE GENOMIC DNA]</scope>
    <source>
        <strain evidence="1 2">JMNMN1</strain>
    </source>
</reference>
<dbReference type="EMBL" id="JZRZ01000029">
    <property type="protein sequence ID" value="KKD56817.1"/>
    <property type="molecule type" value="Genomic_DNA"/>
</dbReference>
<evidence type="ECO:0000313" key="1">
    <source>
        <dbReference type="EMBL" id="KKD56817.1"/>
    </source>
</evidence>
<organism evidence="1 2">
    <name type="scientific">Stenotrophomonas maltophilia</name>
    <name type="common">Pseudomonas maltophilia</name>
    <name type="synonym">Xanthomonas maltophilia</name>
    <dbReference type="NCBI Taxonomy" id="40324"/>
    <lineage>
        <taxon>Bacteria</taxon>
        <taxon>Pseudomonadati</taxon>
        <taxon>Pseudomonadota</taxon>
        <taxon>Gammaproteobacteria</taxon>
        <taxon>Lysobacterales</taxon>
        <taxon>Lysobacteraceae</taxon>
        <taxon>Stenotrophomonas</taxon>
        <taxon>Stenotrophomonas maltophilia group</taxon>
    </lineage>
</organism>
<accession>A0A0F5ZNB5</accession>
<sequence>MVAGPGRTMVSGISGLNAVRTRAAVCSLSGRRPPWLASWIAVPNDARPPQRSLRVELPDWSMASSAAVTLASEWVTPRQRNSVGLRVFSSAICAAWVRW</sequence>
<proteinExistence type="predicted"/>
<comment type="caution">
    <text evidence="1">The sequence shown here is derived from an EMBL/GenBank/DDBJ whole genome shotgun (WGS) entry which is preliminary data.</text>
</comment>
<dbReference type="Proteomes" id="UP000243478">
    <property type="component" value="Unassembled WGS sequence"/>
</dbReference>
<gene>
    <name evidence="1" type="ORF">VM57_18415</name>
</gene>
<name>A0A0F5ZNB5_STEMA</name>